<dbReference type="Gene3D" id="1.25.40.10">
    <property type="entry name" value="Tetratricopeptide repeat domain"/>
    <property type="match status" value="2"/>
</dbReference>
<comment type="caution">
    <text evidence="7">The sequence shown here is derived from an EMBL/GenBank/DDBJ whole genome shotgun (WGS) entry which is preliminary data.</text>
</comment>
<evidence type="ECO:0000259" key="6">
    <source>
        <dbReference type="PROSITE" id="PS50157"/>
    </source>
</evidence>
<dbReference type="PANTHER" id="PTHR44186">
    <property type="match status" value="1"/>
</dbReference>
<keyword evidence="1" id="KW-0677">Repeat</keyword>
<dbReference type="SUPFAM" id="SSF57667">
    <property type="entry name" value="beta-beta-alpha zinc fingers"/>
    <property type="match status" value="2"/>
</dbReference>
<reference evidence="7 8" key="2">
    <citation type="journal article" date="2021" name="Genomics">
        <title>High-quality reference genome for Clonorchis sinensis.</title>
        <authorList>
            <person name="Young N.D."/>
            <person name="Stroehlein A.J."/>
            <person name="Kinkar L."/>
            <person name="Wang T."/>
            <person name="Sohn W.M."/>
            <person name="Chang B.C.H."/>
            <person name="Kaur P."/>
            <person name="Weisz D."/>
            <person name="Dudchenko O."/>
            <person name="Aiden E.L."/>
            <person name="Korhonen P.K."/>
            <person name="Gasser R.B."/>
        </authorList>
    </citation>
    <scope>NUCLEOTIDE SEQUENCE [LARGE SCALE GENOMIC DNA]</scope>
    <source>
        <strain evidence="7">Cs-k2</strain>
    </source>
</reference>
<dbReference type="InterPro" id="IPR013087">
    <property type="entry name" value="Znf_C2H2_type"/>
</dbReference>
<feature type="compositionally biased region" description="Acidic residues" evidence="5">
    <location>
        <begin position="652"/>
        <end position="661"/>
    </location>
</feature>
<dbReference type="InterPro" id="IPR036236">
    <property type="entry name" value="Znf_C2H2_sf"/>
</dbReference>
<dbReference type="Pfam" id="PF13432">
    <property type="entry name" value="TPR_16"/>
    <property type="match status" value="1"/>
</dbReference>
<keyword evidence="8" id="KW-1185">Reference proteome</keyword>
<dbReference type="GO" id="GO:0061512">
    <property type="term" value="P:protein localization to cilium"/>
    <property type="evidence" value="ECO:0007669"/>
    <property type="project" value="TreeGrafter"/>
</dbReference>
<gene>
    <name evidence="7" type="ORF">CSKR_113692</name>
</gene>
<dbReference type="InterPro" id="IPR011990">
    <property type="entry name" value="TPR-like_helical_dom_sf"/>
</dbReference>
<dbReference type="SUPFAM" id="SSF48452">
    <property type="entry name" value="TPR-like"/>
    <property type="match status" value="1"/>
</dbReference>
<accession>A0A8T1MC04</accession>
<evidence type="ECO:0000256" key="3">
    <source>
        <dbReference type="ARBA" id="ARBA00023778"/>
    </source>
</evidence>
<name>A0A8T1MC04_CLOSI</name>
<evidence type="ECO:0000256" key="2">
    <source>
        <dbReference type="ARBA" id="ARBA00022803"/>
    </source>
</evidence>
<evidence type="ECO:0000313" key="7">
    <source>
        <dbReference type="EMBL" id="KAG5446365.1"/>
    </source>
</evidence>
<dbReference type="InterPro" id="IPR019734">
    <property type="entry name" value="TPR_rpt"/>
</dbReference>
<keyword evidence="4" id="KW-0479">Metal-binding</keyword>
<dbReference type="OrthoDB" id="309339at2759"/>
<dbReference type="SMART" id="SM00355">
    <property type="entry name" value="ZnF_C2H2"/>
    <property type="match status" value="3"/>
</dbReference>
<dbReference type="GO" id="GO:0060271">
    <property type="term" value="P:cilium assembly"/>
    <property type="evidence" value="ECO:0007669"/>
    <property type="project" value="TreeGrafter"/>
</dbReference>
<dbReference type="AlphaFoldDB" id="A0A8T1MC04"/>
<keyword evidence="2" id="KW-0802">TPR repeat</keyword>
<dbReference type="Pfam" id="PF00096">
    <property type="entry name" value="zf-C2H2"/>
    <property type="match status" value="2"/>
</dbReference>
<dbReference type="GO" id="GO:0008270">
    <property type="term" value="F:zinc ion binding"/>
    <property type="evidence" value="ECO:0007669"/>
    <property type="project" value="UniProtKB-KW"/>
</dbReference>
<dbReference type="EMBL" id="NIRI02000056">
    <property type="protein sequence ID" value="KAG5446365.1"/>
    <property type="molecule type" value="Genomic_DNA"/>
</dbReference>
<dbReference type="Gene3D" id="3.30.160.60">
    <property type="entry name" value="Classic Zinc Finger"/>
    <property type="match status" value="1"/>
</dbReference>
<keyword evidence="4" id="KW-0863">Zinc-finger</keyword>
<evidence type="ECO:0000313" key="8">
    <source>
        <dbReference type="Proteomes" id="UP000286415"/>
    </source>
</evidence>
<dbReference type="PROSITE" id="PS00028">
    <property type="entry name" value="ZINC_FINGER_C2H2_1"/>
    <property type="match status" value="2"/>
</dbReference>
<feature type="domain" description="C2H2-type" evidence="6">
    <location>
        <begin position="541"/>
        <end position="572"/>
    </location>
</feature>
<sequence length="661" mass="73883">MLFEATACNEPPPIESDNWRIHILFTQSAFTQCVNLIKTNLATHGFQNAFALECLGTVQRLHGKVHESLDQFLICCRLDPSSSSYRKHVARSLTLIGSHDEAIDLYHTALRQTPKDWELYYNQGLYHLIKKDWLLAEEYFLEAAKHTQNVGPLEKLAEARDKSGNVPGAIDAMKTALSLSPDDPDLLVKLAFLYVRAGDEGAAFENLGSALCLLPTHFHALFATGSIMLQQADCDAALAKFRLALKNAPENASLWNNIGMSLLGKRKFLGATYCLNRAIVLAPLDWSISANLGLVFLHAGQPMSALQHITAAIHLLRKQTKCAVSADMEHISTSTKFTLGMLYSLLAVALAELKDPAAAEEAHLIACKNDETQPSVPLNAAICLTVTSQDQARQYLEEAEKRMQKCSGKVPNFSMESINTAQLRLTDLLKLNHLFEEYAPVQGTGLLPTREIPESKGPPNYFPQVGSTTVEKSSQVQSEQFVHGTSSANHDLPMNTRSLSTAGRLRTNNTACYLQAVPHSQVVEQNLAVFRALAQPDKRSFQCTYCGRRYQHRSTLVRHLRVCQVSHSQDPVYIHPKLSHCEYCDQIFPSNSHLASHMDKHVLEKNYRCQTCGKMYQHKRALNAHKFRNHPGQPAVRETMRASQRNRFERQEDADEVDDSQ</sequence>
<reference evidence="7 8" key="1">
    <citation type="journal article" date="2018" name="Biotechnol. Adv.">
        <title>Improved genomic resources and new bioinformatic workflow for the carcinogenic parasite Clonorchis sinensis: Biotechnological implications.</title>
        <authorList>
            <person name="Wang D."/>
            <person name="Korhonen P.K."/>
            <person name="Gasser R.B."/>
            <person name="Young N.D."/>
        </authorList>
    </citation>
    <scope>NUCLEOTIDE SEQUENCE [LARGE SCALE GENOMIC DNA]</scope>
    <source>
        <strain evidence="7">Cs-k2</strain>
    </source>
</reference>
<comment type="similarity">
    <text evidence="3">Belongs to the BBS4 family.</text>
</comment>
<dbReference type="PANTHER" id="PTHR44186:SF1">
    <property type="entry name" value="BARDET-BIEDL SYNDROME 4 PROTEIN"/>
    <property type="match status" value="1"/>
</dbReference>
<dbReference type="PROSITE" id="PS50157">
    <property type="entry name" value="ZINC_FINGER_C2H2_2"/>
    <property type="match status" value="3"/>
</dbReference>
<keyword evidence="4" id="KW-0862">Zinc</keyword>
<evidence type="ECO:0000256" key="1">
    <source>
        <dbReference type="ARBA" id="ARBA00022737"/>
    </source>
</evidence>
<dbReference type="SMART" id="SM00028">
    <property type="entry name" value="TPR"/>
    <property type="match status" value="8"/>
</dbReference>
<evidence type="ECO:0000256" key="4">
    <source>
        <dbReference type="PROSITE-ProRule" id="PRU00042"/>
    </source>
</evidence>
<feature type="region of interest" description="Disordered" evidence="5">
    <location>
        <begin position="629"/>
        <end position="661"/>
    </location>
</feature>
<feature type="domain" description="C2H2-type" evidence="6">
    <location>
        <begin position="607"/>
        <end position="635"/>
    </location>
</feature>
<organism evidence="7 8">
    <name type="scientific">Clonorchis sinensis</name>
    <name type="common">Chinese liver fluke</name>
    <dbReference type="NCBI Taxonomy" id="79923"/>
    <lineage>
        <taxon>Eukaryota</taxon>
        <taxon>Metazoa</taxon>
        <taxon>Spiralia</taxon>
        <taxon>Lophotrochozoa</taxon>
        <taxon>Platyhelminthes</taxon>
        <taxon>Trematoda</taxon>
        <taxon>Digenea</taxon>
        <taxon>Opisthorchiida</taxon>
        <taxon>Opisthorchiata</taxon>
        <taxon>Opisthorchiidae</taxon>
        <taxon>Clonorchis</taxon>
    </lineage>
</organism>
<feature type="domain" description="C2H2-type" evidence="6">
    <location>
        <begin position="579"/>
        <end position="606"/>
    </location>
</feature>
<protein>
    <submittedName>
        <fullName evidence="7">Bardet-Biedl syndrome 4 protein</fullName>
    </submittedName>
</protein>
<evidence type="ECO:0000256" key="5">
    <source>
        <dbReference type="SAM" id="MobiDB-lite"/>
    </source>
</evidence>
<dbReference type="Proteomes" id="UP000286415">
    <property type="component" value="Unassembled WGS sequence"/>
</dbReference>
<dbReference type="GO" id="GO:0036064">
    <property type="term" value="C:ciliary basal body"/>
    <property type="evidence" value="ECO:0007669"/>
    <property type="project" value="TreeGrafter"/>
</dbReference>
<proteinExistence type="inferred from homology"/>